<feature type="compositionally biased region" description="Basic and acidic residues" evidence="1">
    <location>
        <begin position="110"/>
        <end position="120"/>
    </location>
</feature>
<feature type="region of interest" description="Disordered" evidence="1">
    <location>
        <begin position="93"/>
        <end position="120"/>
    </location>
</feature>
<name>A0A7S0EIT1_9CRYP</name>
<evidence type="ECO:0000313" key="3">
    <source>
        <dbReference type="EMBL" id="CAD8486367.1"/>
    </source>
</evidence>
<proteinExistence type="predicted"/>
<gene>
    <name evidence="3" type="ORF">HPHI1048_LOCUS11686</name>
</gene>
<evidence type="ECO:0000256" key="1">
    <source>
        <dbReference type="SAM" id="MobiDB-lite"/>
    </source>
</evidence>
<feature type="domain" description="Mon2/Sec7/BIG1-like HDS" evidence="2">
    <location>
        <begin position="115"/>
        <end position="191"/>
    </location>
</feature>
<dbReference type="InterPro" id="IPR015403">
    <property type="entry name" value="Mon2/Sec7/BIG1-like_HDS"/>
</dbReference>
<protein>
    <recommendedName>
        <fullName evidence="2">Mon2/Sec7/BIG1-like HDS domain-containing protein</fullName>
    </recommendedName>
</protein>
<organism evidence="3">
    <name type="scientific">Hanusia phi</name>
    <dbReference type="NCBI Taxonomy" id="3032"/>
    <lineage>
        <taxon>Eukaryota</taxon>
        <taxon>Cryptophyceae</taxon>
        <taxon>Pyrenomonadales</taxon>
        <taxon>Geminigeraceae</taxon>
        <taxon>Hanusia</taxon>
    </lineage>
</organism>
<evidence type="ECO:0000259" key="2">
    <source>
        <dbReference type="Pfam" id="PF09324"/>
    </source>
</evidence>
<dbReference type="EMBL" id="HBEO01017192">
    <property type="protein sequence ID" value="CAD8486367.1"/>
    <property type="molecule type" value="Transcribed_RNA"/>
</dbReference>
<dbReference type="Pfam" id="PF09324">
    <property type="entry name" value="Sec7-like_HDS"/>
    <property type="match status" value="1"/>
</dbReference>
<reference evidence="3" key="1">
    <citation type="submission" date="2021-01" db="EMBL/GenBank/DDBJ databases">
        <authorList>
            <person name="Corre E."/>
            <person name="Pelletier E."/>
            <person name="Niang G."/>
            <person name="Scheremetjew M."/>
            <person name="Finn R."/>
            <person name="Kale V."/>
            <person name="Holt S."/>
            <person name="Cochrane G."/>
            <person name="Meng A."/>
            <person name="Brown T."/>
            <person name="Cohen L."/>
        </authorList>
    </citation>
    <scope>NUCLEOTIDE SEQUENCE</scope>
    <source>
        <strain evidence="3">CCMP325</strain>
    </source>
</reference>
<accession>A0A7S0EIT1</accession>
<dbReference type="AlphaFoldDB" id="A0A7S0EIT1"/>
<sequence length="262" mass="28709">MRVSSMRRKMAAAGEEGRLCSCPSACSSCTRRFTFTRDAPSLLPAISCRKLWPGYRSSSPAMSAFLKLRPLILSAYPAQTASSGSHPLLSATSSCPCGSGEEATGGDCGEEGRRERKEERGASLKKKLIGAYEELYKCSYSDTKSLVLSSLHQLLSSYGMNIQSAWPSVFHFLPLVAKEAESQQVRQGTTCMAYMCEHLLLSLSLADVDLLLEILLLFCSQDVDSESSLKSIGLTRDVGRHLMAKLCLQEVEEGREEEEERG</sequence>